<reference evidence="2 3" key="1">
    <citation type="submission" date="2024-09" db="EMBL/GenBank/DDBJ databases">
        <authorList>
            <person name="Sun Q."/>
            <person name="Mori K."/>
        </authorList>
    </citation>
    <scope>NUCLEOTIDE SEQUENCE [LARGE SCALE GENOMIC DNA]</scope>
    <source>
        <strain evidence="2 3">ATCC 51285</strain>
    </source>
</reference>
<dbReference type="Gene3D" id="1.10.3210.10">
    <property type="entry name" value="Hypothetical protein af1432"/>
    <property type="match status" value="1"/>
</dbReference>
<protein>
    <submittedName>
        <fullName evidence="2">HDOD domain-containing protein</fullName>
    </submittedName>
</protein>
<evidence type="ECO:0000313" key="3">
    <source>
        <dbReference type="Proteomes" id="UP001589628"/>
    </source>
</evidence>
<sequence length="273" mass="30068">MSVENLFSNVYNLPSIPKVVQELVASFNSNTANADEIASKISKDQAFAAKVLRLGNSARYGVGRKIASINAAVVLLGVDALRTLVVASGVTSAFVEVPGMDKRQFWKDTFTVASIAKMLAKHARVDKEVAFTCGMLHSIGELLIHMGESDIAVRIDAQVTKGANRVQLQQNQLGYDFTEVGEELARRWKFPEEIQDAIRNQVEPLGEPFSPYAALIALAVYINESEKAGKSREEQLAAFPNELAQRLQLDLLKVFESWDQLKDEEDDIDALLG</sequence>
<dbReference type="RefSeq" id="WP_027311497.1">
    <property type="nucleotide sequence ID" value="NZ_JAUESS010000007.1"/>
</dbReference>
<dbReference type="PROSITE" id="PS51833">
    <property type="entry name" value="HDOD"/>
    <property type="match status" value="1"/>
</dbReference>
<dbReference type="InterPro" id="IPR013976">
    <property type="entry name" value="HDOD"/>
</dbReference>
<dbReference type="Proteomes" id="UP001589628">
    <property type="component" value="Unassembled WGS sequence"/>
</dbReference>
<organism evidence="2 3">
    <name type="scientific">Balneatrix alpica</name>
    <dbReference type="NCBI Taxonomy" id="75684"/>
    <lineage>
        <taxon>Bacteria</taxon>
        <taxon>Pseudomonadati</taxon>
        <taxon>Pseudomonadota</taxon>
        <taxon>Gammaproteobacteria</taxon>
        <taxon>Oceanospirillales</taxon>
        <taxon>Balneatrichaceae</taxon>
        <taxon>Balneatrix</taxon>
    </lineage>
</organism>
<dbReference type="NCBIfam" id="TIGR00277">
    <property type="entry name" value="HDIG"/>
    <property type="match status" value="1"/>
</dbReference>
<keyword evidence="3" id="KW-1185">Reference proteome</keyword>
<dbReference type="SUPFAM" id="SSF109604">
    <property type="entry name" value="HD-domain/PDEase-like"/>
    <property type="match status" value="1"/>
</dbReference>
<dbReference type="InterPro" id="IPR052340">
    <property type="entry name" value="RNase_Y/CdgJ"/>
</dbReference>
<dbReference type="EMBL" id="JBHLZN010000002">
    <property type="protein sequence ID" value="MFB9885987.1"/>
    <property type="molecule type" value="Genomic_DNA"/>
</dbReference>
<accession>A0ABV5Z9N3</accession>
<dbReference type="Pfam" id="PF08668">
    <property type="entry name" value="HDOD"/>
    <property type="match status" value="1"/>
</dbReference>
<name>A0ABV5Z9N3_9GAMM</name>
<evidence type="ECO:0000313" key="2">
    <source>
        <dbReference type="EMBL" id="MFB9885987.1"/>
    </source>
</evidence>
<dbReference type="PANTHER" id="PTHR33525">
    <property type="match status" value="1"/>
</dbReference>
<evidence type="ECO:0000259" key="1">
    <source>
        <dbReference type="PROSITE" id="PS51833"/>
    </source>
</evidence>
<dbReference type="PANTHER" id="PTHR33525:SF6">
    <property type="entry name" value="HDOD DOMAIN-CONTAINING PROTEIN"/>
    <property type="match status" value="1"/>
</dbReference>
<gene>
    <name evidence="2" type="ORF">ACFFLH_06170</name>
</gene>
<comment type="caution">
    <text evidence="2">The sequence shown here is derived from an EMBL/GenBank/DDBJ whole genome shotgun (WGS) entry which is preliminary data.</text>
</comment>
<proteinExistence type="predicted"/>
<feature type="domain" description="HDOD" evidence="1">
    <location>
        <begin position="13"/>
        <end position="204"/>
    </location>
</feature>
<dbReference type="InterPro" id="IPR006675">
    <property type="entry name" value="HDIG_dom"/>
</dbReference>